<name>A0ABQ5I7V0_9ASTR</name>
<dbReference type="SUPFAM" id="SSF57756">
    <property type="entry name" value="Retrovirus zinc finger-like domains"/>
    <property type="match status" value="1"/>
</dbReference>
<dbReference type="Pfam" id="PF00098">
    <property type="entry name" value="zf-CCHC"/>
    <property type="match status" value="1"/>
</dbReference>
<dbReference type="SMART" id="SM00343">
    <property type="entry name" value="ZnF_C2HC"/>
    <property type="match status" value="1"/>
</dbReference>
<dbReference type="InterPro" id="IPR001878">
    <property type="entry name" value="Znf_CCHC"/>
</dbReference>
<dbReference type="InterPro" id="IPR036875">
    <property type="entry name" value="Znf_CCHC_sf"/>
</dbReference>
<proteinExistence type="predicted"/>
<feature type="domain" description="CCHC-type" evidence="2">
    <location>
        <begin position="162"/>
        <end position="177"/>
    </location>
</feature>
<comment type="caution">
    <text evidence="3">The sequence shown here is derived from an EMBL/GenBank/DDBJ whole genome shotgun (WGS) entry which is preliminary data.</text>
</comment>
<keyword evidence="4" id="KW-1185">Reference proteome</keyword>
<dbReference type="EMBL" id="BQNB010020460">
    <property type="protein sequence ID" value="GJT96204.1"/>
    <property type="molecule type" value="Genomic_DNA"/>
</dbReference>
<sequence length="345" mass="39743">MDDPNITMEEYIKLEAEKAHTHDFPAIVYKDALVSDHEISSKPTLEDGERMWHSIEKGSYERPLITDPDDTRVKILEPLSKMTETKKKQYIADLKVMNYLLQAIPNDIYNLVDACKNAKDIWERIRRLMFGSDVTSQNNESNQIVQRVLRTKSNQGKTNVQCYNCNEKGHYARDCSKPRVCDAKYFREQMLLAMKDEAESNLNKENDFMLDNSFGYDTLEELTVAVIMMARIQPADDNAVKEPKEDAKAFSEVNASNKMITNRFHEHKNHGKRKTVINTSADDQIDSSIIFDDPYVENNGGTDDHDLSAHDPYHDVKILAYNALTEAKNQKQLNNDLKKQKMLLQ</sequence>
<keyword evidence="1" id="KW-0479">Metal-binding</keyword>
<organism evidence="3 4">
    <name type="scientific">Tanacetum coccineum</name>
    <dbReference type="NCBI Taxonomy" id="301880"/>
    <lineage>
        <taxon>Eukaryota</taxon>
        <taxon>Viridiplantae</taxon>
        <taxon>Streptophyta</taxon>
        <taxon>Embryophyta</taxon>
        <taxon>Tracheophyta</taxon>
        <taxon>Spermatophyta</taxon>
        <taxon>Magnoliopsida</taxon>
        <taxon>eudicotyledons</taxon>
        <taxon>Gunneridae</taxon>
        <taxon>Pentapetalae</taxon>
        <taxon>asterids</taxon>
        <taxon>campanulids</taxon>
        <taxon>Asterales</taxon>
        <taxon>Asteraceae</taxon>
        <taxon>Asteroideae</taxon>
        <taxon>Anthemideae</taxon>
        <taxon>Anthemidinae</taxon>
        <taxon>Tanacetum</taxon>
    </lineage>
</organism>
<evidence type="ECO:0000313" key="3">
    <source>
        <dbReference type="EMBL" id="GJT96204.1"/>
    </source>
</evidence>
<dbReference type="PROSITE" id="PS50158">
    <property type="entry name" value="ZF_CCHC"/>
    <property type="match status" value="1"/>
</dbReference>
<protein>
    <submittedName>
        <fullName evidence="3">Copia protein</fullName>
    </submittedName>
</protein>
<gene>
    <name evidence="3" type="ORF">Tco_1091722</name>
</gene>
<reference evidence="3" key="2">
    <citation type="submission" date="2022-01" db="EMBL/GenBank/DDBJ databases">
        <authorList>
            <person name="Yamashiro T."/>
            <person name="Shiraishi A."/>
            <person name="Satake H."/>
            <person name="Nakayama K."/>
        </authorList>
    </citation>
    <scope>NUCLEOTIDE SEQUENCE</scope>
</reference>
<keyword evidence="1" id="KW-0862">Zinc</keyword>
<evidence type="ECO:0000313" key="4">
    <source>
        <dbReference type="Proteomes" id="UP001151760"/>
    </source>
</evidence>
<keyword evidence="1" id="KW-0863">Zinc-finger</keyword>
<evidence type="ECO:0000259" key="2">
    <source>
        <dbReference type="PROSITE" id="PS50158"/>
    </source>
</evidence>
<dbReference type="Gene3D" id="4.10.60.10">
    <property type="entry name" value="Zinc finger, CCHC-type"/>
    <property type="match status" value="1"/>
</dbReference>
<reference evidence="3" key="1">
    <citation type="journal article" date="2022" name="Int. J. Mol. Sci.">
        <title>Draft Genome of Tanacetum Coccineum: Genomic Comparison of Closely Related Tanacetum-Family Plants.</title>
        <authorList>
            <person name="Yamashiro T."/>
            <person name="Shiraishi A."/>
            <person name="Nakayama K."/>
            <person name="Satake H."/>
        </authorList>
    </citation>
    <scope>NUCLEOTIDE SEQUENCE</scope>
</reference>
<dbReference type="Proteomes" id="UP001151760">
    <property type="component" value="Unassembled WGS sequence"/>
</dbReference>
<accession>A0ABQ5I7V0</accession>
<evidence type="ECO:0000256" key="1">
    <source>
        <dbReference type="PROSITE-ProRule" id="PRU00047"/>
    </source>
</evidence>